<name>A0AAV5VBE0_9BILA</name>
<keyword evidence="6" id="KW-0560">Oxidoreductase</keyword>
<dbReference type="EC" id="1.5.1.53" evidence="7"/>
<dbReference type="NCBIfam" id="TIGR00677">
    <property type="entry name" value="fadh2_euk"/>
    <property type="match status" value="1"/>
</dbReference>
<feature type="domain" description="MTHFR SAM-binding regulatory" evidence="10">
    <location>
        <begin position="383"/>
        <end position="686"/>
    </location>
</feature>
<evidence type="ECO:0000256" key="1">
    <source>
        <dbReference type="ARBA" id="ARBA00001974"/>
    </source>
</evidence>
<dbReference type="PANTHER" id="PTHR45754:SF3">
    <property type="entry name" value="METHYLENETETRAHYDROFOLATE REDUCTASE (NADPH)"/>
    <property type="match status" value="1"/>
</dbReference>
<keyword evidence="5" id="KW-0274">FAD</keyword>
<dbReference type="EMBL" id="BTSY01000002">
    <property type="protein sequence ID" value="GMT15548.1"/>
    <property type="molecule type" value="Genomic_DNA"/>
</dbReference>
<dbReference type="GO" id="GO:0009086">
    <property type="term" value="P:methionine biosynthetic process"/>
    <property type="evidence" value="ECO:0007669"/>
    <property type="project" value="TreeGrafter"/>
</dbReference>
<proteinExistence type="inferred from homology"/>
<evidence type="ECO:0000256" key="6">
    <source>
        <dbReference type="ARBA" id="ARBA00023002"/>
    </source>
</evidence>
<keyword evidence="4" id="KW-0285">Flavoprotein</keyword>
<evidence type="ECO:0000313" key="12">
    <source>
        <dbReference type="Proteomes" id="UP001432322"/>
    </source>
</evidence>
<evidence type="ECO:0000256" key="7">
    <source>
        <dbReference type="ARBA" id="ARBA00034530"/>
    </source>
</evidence>
<protein>
    <recommendedName>
        <fullName evidence="7">methylenetetrahydrofolate reductase (NADPH)</fullName>
        <ecNumber evidence="7">1.5.1.53</ecNumber>
    </recommendedName>
</protein>
<dbReference type="GO" id="GO:0106313">
    <property type="term" value="F:methylenetetrahydrofolate reductase (NADPH) activity"/>
    <property type="evidence" value="ECO:0007669"/>
    <property type="project" value="UniProtKB-EC"/>
</dbReference>
<dbReference type="Proteomes" id="UP001432322">
    <property type="component" value="Unassembled WGS sequence"/>
</dbReference>
<dbReference type="SUPFAM" id="SSF51730">
    <property type="entry name" value="FAD-linked oxidoreductase"/>
    <property type="match status" value="1"/>
</dbReference>
<dbReference type="AlphaFoldDB" id="A0AAV5VBE0"/>
<organism evidence="11 12">
    <name type="scientific">Pristionchus fissidentatus</name>
    <dbReference type="NCBI Taxonomy" id="1538716"/>
    <lineage>
        <taxon>Eukaryota</taxon>
        <taxon>Metazoa</taxon>
        <taxon>Ecdysozoa</taxon>
        <taxon>Nematoda</taxon>
        <taxon>Chromadorea</taxon>
        <taxon>Rhabditida</taxon>
        <taxon>Rhabditina</taxon>
        <taxon>Diplogasteromorpha</taxon>
        <taxon>Diplogasteroidea</taxon>
        <taxon>Neodiplogasteridae</taxon>
        <taxon>Pristionchus</taxon>
    </lineage>
</organism>
<dbReference type="InterPro" id="IPR029041">
    <property type="entry name" value="FAD-linked_oxidoreductase-like"/>
</dbReference>
<evidence type="ECO:0000256" key="2">
    <source>
        <dbReference type="ARBA" id="ARBA00004777"/>
    </source>
</evidence>
<dbReference type="InterPro" id="IPR004621">
    <property type="entry name" value="Fadh2_euk"/>
</dbReference>
<reference evidence="11" key="1">
    <citation type="submission" date="2023-10" db="EMBL/GenBank/DDBJ databases">
        <title>Genome assembly of Pristionchus species.</title>
        <authorList>
            <person name="Yoshida K."/>
            <person name="Sommer R.J."/>
        </authorList>
    </citation>
    <scope>NUCLEOTIDE SEQUENCE</scope>
    <source>
        <strain evidence="11">RS5133</strain>
    </source>
</reference>
<evidence type="ECO:0000256" key="8">
    <source>
        <dbReference type="ARBA" id="ARBA00047751"/>
    </source>
</evidence>
<dbReference type="GO" id="GO:0071949">
    <property type="term" value="F:FAD binding"/>
    <property type="evidence" value="ECO:0007669"/>
    <property type="project" value="TreeGrafter"/>
</dbReference>
<dbReference type="Gene3D" id="3.20.20.220">
    <property type="match status" value="1"/>
</dbReference>
<comment type="similarity">
    <text evidence="3">Belongs to the methylenetetrahydrofolate reductase family.</text>
</comment>
<accession>A0AAV5VBE0</accession>
<evidence type="ECO:0000256" key="3">
    <source>
        <dbReference type="ARBA" id="ARBA00006743"/>
    </source>
</evidence>
<dbReference type="InterPro" id="IPR003171">
    <property type="entry name" value="Mehydrof_redctse-like"/>
</dbReference>
<dbReference type="CDD" id="cd00537">
    <property type="entry name" value="MTHFR"/>
    <property type="match status" value="1"/>
</dbReference>
<comment type="caution">
    <text evidence="11">The sequence shown here is derived from an EMBL/GenBank/DDBJ whole genome shotgun (WGS) entry which is preliminary data.</text>
</comment>
<evidence type="ECO:0000259" key="10">
    <source>
        <dbReference type="Pfam" id="PF21895"/>
    </source>
</evidence>
<dbReference type="FunFam" id="3.20.20.220:FF:000018">
    <property type="entry name" value="Methylenetetrahydrofolate reductase"/>
    <property type="match status" value="1"/>
</dbReference>
<dbReference type="PANTHER" id="PTHR45754">
    <property type="entry name" value="METHYLENETETRAHYDROFOLATE REDUCTASE"/>
    <property type="match status" value="1"/>
</dbReference>
<gene>
    <name evidence="11" type="ORF">PFISCL1PPCAC_6845</name>
</gene>
<comment type="cofactor">
    <cofactor evidence="1">
        <name>FAD</name>
        <dbReference type="ChEBI" id="CHEBI:57692"/>
    </cofactor>
</comment>
<evidence type="ECO:0000256" key="5">
    <source>
        <dbReference type="ARBA" id="ARBA00022827"/>
    </source>
</evidence>
<dbReference type="GO" id="GO:0005829">
    <property type="term" value="C:cytosol"/>
    <property type="evidence" value="ECO:0007669"/>
    <property type="project" value="TreeGrafter"/>
</dbReference>
<evidence type="ECO:0000256" key="9">
    <source>
        <dbReference type="RuleBase" id="RU004254"/>
    </source>
</evidence>
<keyword evidence="12" id="KW-1185">Reference proteome</keyword>
<comment type="pathway">
    <text evidence="2 9">One-carbon metabolism; tetrahydrofolate interconversion.</text>
</comment>
<dbReference type="Pfam" id="PF02219">
    <property type="entry name" value="MTHFR"/>
    <property type="match status" value="1"/>
</dbReference>
<evidence type="ECO:0000313" key="11">
    <source>
        <dbReference type="EMBL" id="GMT15548.1"/>
    </source>
</evidence>
<dbReference type="Pfam" id="PF21895">
    <property type="entry name" value="MTHFR_C"/>
    <property type="match status" value="1"/>
</dbReference>
<dbReference type="GO" id="GO:0035999">
    <property type="term" value="P:tetrahydrofolate interconversion"/>
    <property type="evidence" value="ECO:0007669"/>
    <property type="project" value="TreeGrafter"/>
</dbReference>
<comment type="catalytic activity">
    <reaction evidence="8">
        <text>(6S)-5-methyl-5,6,7,8-tetrahydrofolate + NADP(+) = (6R)-5,10-methylene-5,6,7,8-tetrahydrofolate + NADPH + H(+)</text>
        <dbReference type="Rhea" id="RHEA:19817"/>
        <dbReference type="ChEBI" id="CHEBI:15378"/>
        <dbReference type="ChEBI" id="CHEBI:15636"/>
        <dbReference type="ChEBI" id="CHEBI:18608"/>
        <dbReference type="ChEBI" id="CHEBI:57783"/>
        <dbReference type="ChEBI" id="CHEBI:58349"/>
        <dbReference type="EC" id="1.5.1.53"/>
    </reaction>
    <physiologicalReaction direction="right-to-left" evidence="8">
        <dbReference type="Rhea" id="RHEA:19819"/>
    </physiologicalReaction>
</comment>
<sequence>MTNIEIDCVQRNASSASLSPYCGQPSPAYTAGSNGTSAAGDLKKCRFSETALSRPLSRTGSDSDEYLKFEVGAQTSYKPLHERIEKRIRSGTPFFSLEFFPPKTANGVANFYTRLDRYKEGDPLFVDITWHHSGDPANLNKETSSSSIAAGCLDYCRMDTMLHMTCTQYTKEQTIAHLEQSKRIGLRNILALRGDLPPNTSSDEPVVKPVHMALDMIKWIKEEYGDYFTIACSGYPLGHPEAASYTADLQYLKAKVDAGAQLIVTQLFFEAEAYERFVRDCREIGITVPILPGIMPIQGYESIRRIAQLSQLTIPESILAALEPIKHDDDAVRNYGRHAAVEMCKRILANGTAPAIHMYTMNREGSCREILQELGLWHKRPMRALPWEPHGVNHPVRCKEDVRPIFWSARPKSYIYRTRDWDDFPNGRWGNSSSPAFNDLHDYYLFNLHSTVNEKDKLRDMFGHELRSIEDVGRVFARYIDQKENEHGVKVTTLPWNEQESGVQAETTLITDDLVWCNEQGVLTLNSQPSVNGAPSTDALVGWGKPGGYCYQKAYLECFISSENANSLLEFIDEHNPRINYHIVNRDGTLDRSNAEATTPIAVTWGVFPGAEIAQPTVVDPISFRVWRDEAYDLWLTNWAYLYPKDSGSHTVIQDIHDSFCLLTLVDNDFVRPSILFEVVREMVKRTEARRSTSEVTEKLAATFVA</sequence>
<evidence type="ECO:0000256" key="4">
    <source>
        <dbReference type="ARBA" id="ARBA00022630"/>
    </source>
</evidence>
<dbReference type="InterPro" id="IPR053806">
    <property type="entry name" value="MTHFR_C"/>
</dbReference>